<dbReference type="PANTHER" id="PTHR30545">
    <property type="entry name" value="SUGAR FERMENTATION STIMULATION PROTEIN A"/>
    <property type="match status" value="1"/>
</dbReference>
<evidence type="ECO:0000259" key="1">
    <source>
        <dbReference type="SMART" id="SM00465"/>
    </source>
</evidence>
<dbReference type="SMART" id="SM00465">
    <property type="entry name" value="GIYc"/>
    <property type="match status" value="1"/>
</dbReference>
<dbReference type="STRING" id="39841.SAMN05660836_00485"/>
<dbReference type="Pfam" id="PF17746">
    <property type="entry name" value="SfsA_N"/>
    <property type="match status" value="1"/>
</dbReference>
<dbReference type="CDD" id="cd22359">
    <property type="entry name" value="SfsA-like_bacterial"/>
    <property type="match status" value="1"/>
</dbReference>
<dbReference type="AlphaFoldDB" id="A0A1I4R971"/>
<dbReference type="EMBL" id="FOUU01000001">
    <property type="protein sequence ID" value="SFM48858.1"/>
    <property type="molecule type" value="Genomic_DNA"/>
</dbReference>
<dbReference type="OrthoDB" id="9802365at2"/>
<dbReference type="RefSeq" id="WP_093393200.1">
    <property type="nucleotide sequence ID" value="NZ_FOUU01000001.1"/>
</dbReference>
<protein>
    <submittedName>
        <fullName evidence="2">Sugar fermentation stimulation protein A</fullName>
    </submittedName>
</protein>
<dbReference type="PANTHER" id="PTHR30545:SF2">
    <property type="entry name" value="SUGAR FERMENTATION STIMULATION PROTEIN A"/>
    <property type="match status" value="1"/>
</dbReference>
<accession>A0A1I4R971</accession>
<evidence type="ECO:0000313" key="3">
    <source>
        <dbReference type="Proteomes" id="UP000199611"/>
    </source>
</evidence>
<organism evidence="2 3">
    <name type="scientific">Thermodesulforhabdus norvegica</name>
    <dbReference type="NCBI Taxonomy" id="39841"/>
    <lineage>
        <taxon>Bacteria</taxon>
        <taxon>Pseudomonadati</taxon>
        <taxon>Thermodesulfobacteriota</taxon>
        <taxon>Syntrophobacteria</taxon>
        <taxon>Syntrophobacterales</taxon>
        <taxon>Thermodesulforhabdaceae</taxon>
        <taxon>Thermodesulforhabdus</taxon>
    </lineage>
</organism>
<dbReference type="Gene3D" id="3.40.1350.60">
    <property type="match status" value="1"/>
</dbReference>
<dbReference type="GO" id="GO:0003677">
    <property type="term" value="F:DNA binding"/>
    <property type="evidence" value="ECO:0007669"/>
    <property type="project" value="InterPro"/>
</dbReference>
<dbReference type="Pfam" id="PF01986">
    <property type="entry name" value="DUF123"/>
    <property type="match status" value="1"/>
</dbReference>
<dbReference type="Gene3D" id="2.40.50.580">
    <property type="match status" value="1"/>
</dbReference>
<evidence type="ECO:0000313" key="2">
    <source>
        <dbReference type="EMBL" id="SFM48858.1"/>
    </source>
</evidence>
<dbReference type="CDD" id="cd10441">
    <property type="entry name" value="GIY-YIG_COG1833"/>
    <property type="match status" value="1"/>
</dbReference>
<sequence length="378" mass="42900">MEAARFIRRLNRFVVECEKDGNPVKAYLPNPGRLWELLLPGRKVWIKPSGGKGKLTHTLMAVEKNGYPVMLHTHLTNSIVERLLSEGRIPGYEDYGVERREVNSGGSRIDFLLSCPQKGKLLLEVKTCTLFGNILAMFPDAETSRGVRHIRELVHSDSSHLRGSVLFVVQWPHARFFMPDVHVDIEFARALLEAKDRLDIRAVALEYPDLTFTVKSVKKLDIPWDFVADHAIDAGCYILLVTLSETVSIKFGSGSSASPFPAGFYIYIGRAKKGLKKRLSRHGRKNKKLRWHIDYLTERASRIKALPIRLPETPECEIAGSFAEVFPVVPGFGASDCRCESHLFYSPTDPITNPSFIDRLMMFRVYLLEERLKKLYGL</sequence>
<dbReference type="InterPro" id="IPR005224">
    <property type="entry name" value="SfsA"/>
</dbReference>
<name>A0A1I4R971_9BACT</name>
<dbReference type="InterPro" id="IPR000305">
    <property type="entry name" value="GIY-YIG_endonuc"/>
</dbReference>
<dbReference type="InterPro" id="IPR040452">
    <property type="entry name" value="SfsA_C"/>
</dbReference>
<dbReference type="Pfam" id="PF03749">
    <property type="entry name" value="SfsA"/>
    <property type="match status" value="1"/>
</dbReference>
<proteinExistence type="predicted"/>
<gene>
    <name evidence="2" type="ORF">SAMN05660836_00485</name>
</gene>
<feature type="domain" description="GIY-YIG" evidence="1">
    <location>
        <begin position="250"/>
        <end position="347"/>
    </location>
</feature>
<dbReference type="InterPro" id="IPR002837">
    <property type="entry name" value="DUF123"/>
</dbReference>
<dbReference type="Proteomes" id="UP000199611">
    <property type="component" value="Unassembled WGS sequence"/>
</dbReference>
<dbReference type="InterPro" id="IPR041465">
    <property type="entry name" value="SfsA_N"/>
</dbReference>
<keyword evidence="3" id="KW-1185">Reference proteome</keyword>
<dbReference type="NCBIfam" id="TIGR00230">
    <property type="entry name" value="sfsA"/>
    <property type="match status" value="1"/>
</dbReference>
<reference evidence="2 3" key="1">
    <citation type="submission" date="2016-10" db="EMBL/GenBank/DDBJ databases">
        <authorList>
            <person name="de Groot N.N."/>
        </authorList>
    </citation>
    <scope>NUCLEOTIDE SEQUENCE [LARGE SCALE GENOMIC DNA]</scope>
    <source>
        <strain evidence="2 3">DSM 9990</strain>
    </source>
</reference>